<dbReference type="Proteomes" id="UP001295684">
    <property type="component" value="Unassembled WGS sequence"/>
</dbReference>
<protein>
    <submittedName>
        <fullName evidence="2">Uncharacterized protein</fullName>
    </submittedName>
</protein>
<keyword evidence="3" id="KW-1185">Reference proteome</keyword>
<evidence type="ECO:0000313" key="2">
    <source>
        <dbReference type="EMBL" id="CAI2362012.1"/>
    </source>
</evidence>
<dbReference type="EMBL" id="CAMPGE010003188">
    <property type="protein sequence ID" value="CAI2362012.1"/>
    <property type="molecule type" value="Genomic_DNA"/>
</dbReference>
<feature type="region of interest" description="Disordered" evidence="1">
    <location>
        <begin position="1"/>
        <end position="68"/>
    </location>
</feature>
<comment type="caution">
    <text evidence="2">The sequence shown here is derived from an EMBL/GenBank/DDBJ whole genome shotgun (WGS) entry which is preliminary data.</text>
</comment>
<evidence type="ECO:0000256" key="1">
    <source>
        <dbReference type="SAM" id="MobiDB-lite"/>
    </source>
</evidence>
<gene>
    <name evidence="2" type="ORF">ECRASSUSDP1_LOCUS3329</name>
</gene>
<reference evidence="2" key="1">
    <citation type="submission" date="2023-07" db="EMBL/GenBank/DDBJ databases">
        <authorList>
            <consortium name="AG Swart"/>
            <person name="Singh M."/>
            <person name="Singh A."/>
            <person name="Seah K."/>
            <person name="Emmerich C."/>
        </authorList>
    </citation>
    <scope>NUCLEOTIDE SEQUENCE</scope>
    <source>
        <strain evidence="2">DP1</strain>
    </source>
</reference>
<name>A0AAD1X7U7_EUPCR</name>
<dbReference type="AlphaFoldDB" id="A0AAD1X7U7"/>
<sequence length="332" mass="37354">MDRFKGKTTQMNKEGHLGIVHSTKQPVKPLKAYPNDSYKNEDSAPYGDLSKSRDYGNLGSRGNRSKSNYEALSATKSMNNSSYTMPSLSQENKYSFASNFKKNHKAIDDCYNEAPSLQRRMQAAGNNVMRYSSSSNFGINDNMISRTSSLQPAKDSLGFQNNFQTPQKRGHLHHYGQMSASLQRFNEDQSSFKGSFYSSRSAKVMNSSSYSMGAAQPYMSYSNQSSYMNKPGYAFGTSIASNSTGFYPTAVSTPAYDKNNENISIRSKAEEMMKRTEELSRITKPGKVMNDISSVRRKLDMNSGESYFRKYKKAKLNPSYKGSNIRRHLSEN</sequence>
<accession>A0AAD1X7U7</accession>
<organism evidence="2 3">
    <name type="scientific">Euplotes crassus</name>
    <dbReference type="NCBI Taxonomy" id="5936"/>
    <lineage>
        <taxon>Eukaryota</taxon>
        <taxon>Sar</taxon>
        <taxon>Alveolata</taxon>
        <taxon>Ciliophora</taxon>
        <taxon>Intramacronucleata</taxon>
        <taxon>Spirotrichea</taxon>
        <taxon>Hypotrichia</taxon>
        <taxon>Euplotida</taxon>
        <taxon>Euplotidae</taxon>
        <taxon>Moneuplotes</taxon>
    </lineage>
</organism>
<evidence type="ECO:0000313" key="3">
    <source>
        <dbReference type="Proteomes" id="UP001295684"/>
    </source>
</evidence>
<proteinExistence type="predicted"/>